<feature type="signal peptide" evidence="1">
    <location>
        <begin position="1"/>
        <end position="18"/>
    </location>
</feature>
<evidence type="ECO:0000313" key="2">
    <source>
        <dbReference type="EMBL" id="PKW20557.1"/>
    </source>
</evidence>
<dbReference type="EMBL" id="RCCB01000013">
    <property type="protein sequence ID" value="RLJ24000.1"/>
    <property type="molecule type" value="Genomic_DNA"/>
</dbReference>
<dbReference type="Proteomes" id="UP000275027">
    <property type="component" value="Unassembled WGS sequence"/>
</dbReference>
<evidence type="ECO:0000313" key="3">
    <source>
        <dbReference type="EMBL" id="RLJ24000.1"/>
    </source>
</evidence>
<feature type="chain" id="PRO_5019846432" evidence="1">
    <location>
        <begin position="19"/>
        <end position="175"/>
    </location>
</feature>
<organism evidence="3 5">
    <name type="scientific">Flavobacterium lindanitolerans</name>
    <dbReference type="NCBI Taxonomy" id="428988"/>
    <lineage>
        <taxon>Bacteria</taxon>
        <taxon>Pseudomonadati</taxon>
        <taxon>Bacteroidota</taxon>
        <taxon>Flavobacteriia</taxon>
        <taxon>Flavobacteriales</taxon>
        <taxon>Flavobacteriaceae</taxon>
        <taxon>Flavobacterium</taxon>
    </lineage>
</organism>
<proteinExistence type="predicted"/>
<evidence type="ECO:0000256" key="1">
    <source>
        <dbReference type="SAM" id="SignalP"/>
    </source>
</evidence>
<sequence>MIKYFTVIVFLFYNCTFAQEANHAIAANSIKANFSVKVLEAYEENSFSKLEDFYELLEIYSAKNTPNTLKKQLEERINTLYKENTLVSDFFTSDKISVDRLLEKVASKELKFEIKNIRKMKTFGNYWTASYILTIQRDTETLQKNISQRIYFYPEAKTFGNKKKEVWSLFLGEME</sequence>
<keyword evidence="4" id="KW-1185">Reference proteome</keyword>
<accession>A0A497U028</accession>
<dbReference type="AlphaFoldDB" id="A0A497U028"/>
<reference evidence="2 4" key="1">
    <citation type="submission" date="2017-12" db="EMBL/GenBank/DDBJ databases">
        <title>Genomic Encyclopedia of Type Strains, Phase III (KMG-III): the genomes of soil and plant-associated and newly described type strains.</title>
        <authorList>
            <person name="Whitman W."/>
        </authorList>
    </citation>
    <scope>NUCLEOTIDE SEQUENCE [LARGE SCALE GENOMIC DNA]</scope>
    <source>
        <strain evidence="2 4">IP-10</strain>
    </source>
</reference>
<gene>
    <name evidence="2" type="ORF">B0G92_2707</name>
    <name evidence="3" type="ORF">CLV50_2717</name>
</gene>
<evidence type="ECO:0000313" key="4">
    <source>
        <dbReference type="Proteomes" id="UP000233767"/>
    </source>
</evidence>
<dbReference type="RefSeq" id="WP_101472576.1">
    <property type="nucleotide sequence ID" value="NZ_PJND01000009.1"/>
</dbReference>
<dbReference type="EMBL" id="PJND01000009">
    <property type="protein sequence ID" value="PKW20557.1"/>
    <property type="molecule type" value="Genomic_DNA"/>
</dbReference>
<keyword evidence="1" id="KW-0732">Signal</keyword>
<dbReference type="Proteomes" id="UP000233767">
    <property type="component" value="Unassembled WGS sequence"/>
</dbReference>
<name>A0A497U028_9FLAO</name>
<comment type="caution">
    <text evidence="3">The sequence shown here is derived from an EMBL/GenBank/DDBJ whole genome shotgun (WGS) entry which is preliminary data.</text>
</comment>
<evidence type="ECO:0000313" key="5">
    <source>
        <dbReference type="Proteomes" id="UP000275027"/>
    </source>
</evidence>
<reference evidence="3 5" key="2">
    <citation type="submission" date="2018-10" db="EMBL/GenBank/DDBJ databases">
        <title>Genomic Encyclopedia of Archaeal and Bacterial Type Strains, Phase II (KMG-II): from individual species to whole genera.</title>
        <authorList>
            <person name="Goeker M."/>
        </authorList>
    </citation>
    <scope>NUCLEOTIDE SEQUENCE [LARGE SCALE GENOMIC DNA]</scope>
    <source>
        <strain evidence="3 5">DSM 21886</strain>
    </source>
</reference>
<protein>
    <submittedName>
        <fullName evidence="3">Uncharacterized protein</fullName>
    </submittedName>
</protein>